<dbReference type="HOGENOM" id="CLU_1586861_0_0_1"/>
<name>F4S3D5_MELLP</name>
<protein>
    <submittedName>
        <fullName evidence="2">Uncharacterized protein</fullName>
    </submittedName>
</protein>
<gene>
    <name evidence="2" type="ORF">MELLADRAFT_73117</name>
</gene>
<feature type="region of interest" description="Disordered" evidence="1">
    <location>
        <begin position="15"/>
        <end position="115"/>
    </location>
</feature>
<dbReference type="VEuPathDB" id="FungiDB:MELLADRAFT_73117"/>
<feature type="compositionally biased region" description="Polar residues" evidence="1">
    <location>
        <begin position="49"/>
        <end position="74"/>
    </location>
</feature>
<dbReference type="InParanoid" id="F4S3D5"/>
<dbReference type="RefSeq" id="XP_007415931.1">
    <property type="nucleotide sequence ID" value="XM_007415869.1"/>
</dbReference>
<keyword evidence="3" id="KW-1185">Reference proteome</keyword>
<dbReference type="Proteomes" id="UP000001072">
    <property type="component" value="Unassembled WGS sequence"/>
</dbReference>
<dbReference type="EMBL" id="GL883143">
    <property type="protein sequence ID" value="EGG00857.1"/>
    <property type="molecule type" value="Genomic_DNA"/>
</dbReference>
<feature type="compositionally biased region" description="Basic and acidic residues" evidence="1">
    <location>
        <begin position="22"/>
        <end position="40"/>
    </location>
</feature>
<reference evidence="3" key="1">
    <citation type="journal article" date="2011" name="Proc. Natl. Acad. Sci. U.S.A.">
        <title>Obligate biotrophy features unraveled by the genomic analysis of rust fungi.</title>
        <authorList>
            <person name="Duplessis S."/>
            <person name="Cuomo C.A."/>
            <person name="Lin Y.-C."/>
            <person name="Aerts A."/>
            <person name="Tisserant E."/>
            <person name="Veneault-Fourrey C."/>
            <person name="Joly D.L."/>
            <person name="Hacquard S."/>
            <person name="Amselem J."/>
            <person name="Cantarel B.L."/>
            <person name="Chiu R."/>
            <person name="Coutinho P.M."/>
            <person name="Feau N."/>
            <person name="Field M."/>
            <person name="Frey P."/>
            <person name="Gelhaye E."/>
            <person name="Goldberg J."/>
            <person name="Grabherr M.G."/>
            <person name="Kodira C.D."/>
            <person name="Kohler A."/>
            <person name="Kuees U."/>
            <person name="Lindquist E.A."/>
            <person name="Lucas S.M."/>
            <person name="Mago R."/>
            <person name="Mauceli E."/>
            <person name="Morin E."/>
            <person name="Murat C."/>
            <person name="Pangilinan J.L."/>
            <person name="Park R."/>
            <person name="Pearson M."/>
            <person name="Quesneville H."/>
            <person name="Rouhier N."/>
            <person name="Sakthikumar S."/>
            <person name="Salamov A.A."/>
            <person name="Schmutz J."/>
            <person name="Selles B."/>
            <person name="Shapiro H."/>
            <person name="Tanguay P."/>
            <person name="Tuskan G.A."/>
            <person name="Henrissat B."/>
            <person name="Van de Peer Y."/>
            <person name="Rouze P."/>
            <person name="Ellis J.G."/>
            <person name="Dodds P.N."/>
            <person name="Schein J.E."/>
            <person name="Zhong S."/>
            <person name="Hamelin R.C."/>
            <person name="Grigoriev I.V."/>
            <person name="Szabo L.J."/>
            <person name="Martin F."/>
        </authorList>
    </citation>
    <scope>NUCLEOTIDE SEQUENCE [LARGE SCALE GENOMIC DNA]</scope>
    <source>
        <strain evidence="3">98AG31 / pathotype 3-4-7</strain>
    </source>
</reference>
<dbReference type="OrthoDB" id="2504556at2759"/>
<dbReference type="KEGG" id="mlr:MELLADRAFT_73117"/>
<evidence type="ECO:0000256" key="1">
    <source>
        <dbReference type="SAM" id="MobiDB-lite"/>
    </source>
</evidence>
<organism evidence="3">
    <name type="scientific">Melampsora larici-populina (strain 98AG31 / pathotype 3-4-7)</name>
    <name type="common">Poplar leaf rust fungus</name>
    <dbReference type="NCBI Taxonomy" id="747676"/>
    <lineage>
        <taxon>Eukaryota</taxon>
        <taxon>Fungi</taxon>
        <taxon>Dikarya</taxon>
        <taxon>Basidiomycota</taxon>
        <taxon>Pucciniomycotina</taxon>
        <taxon>Pucciniomycetes</taxon>
        <taxon>Pucciniales</taxon>
        <taxon>Melampsoraceae</taxon>
        <taxon>Melampsora</taxon>
    </lineage>
</organism>
<dbReference type="AlphaFoldDB" id="F4S3D5"/>
<evidence type="ECO:0000313" key="3">
    <source>
        <dbReference type="Proteomes" id="UP000001072"/>
    </source>
</evidence>
<feature type="region of interest" description="Disordered" evidence="1">
    <location>
        <begin position="128"/>
        <end position="147"/>
    </location>
</feature>
<accession>F4S3D5</accession>
<proteinExistence type="predicted"/>
<dbReference type="GeneID" id="18932289"/>
<sequence length="168" mass="19039">MRTLSEWFFAQAYNLSHRRPRSDRPPRSNKSFDSDDKDGHTLFSELPSRATSKTSNHSEQKASNPQTSNDQLTIPENLRPALLEDGSHPYYPGTPWGDLELGSTIDDGCKPRRDSQLLPKRLRAFRRKTRHSTASAFPGSLQPMKAPPVYLPPYLGTLRSTHRKSLPL</sequence>
<evidence type="ECO:0000313" key="2">
    <source>
        <dbReference type="EMBL" id="EGG00857.1"/>
    </source>
</evidence>